<dbReference type="EMBL" id="ML994621">
    <property type="protein sequence ID" value="KAF2189365.1"/>
    <property type="molecule type" value="Genomic_DNA"/>
</dbReference>
<name>A0A6A6EE97_9PEZI</name>
<proteinExistence type="predicted"/>
<protein>
    <submittedName>
        <fullName evidence="1">Uncharacterized protein</fullName>
    </submittedName>
</protein>
<dbReference type="Pfam" id="PF26639">
    <property type="entry name" value="Het-6_barrel"/>
    <property type="match status" value="1"/>
</dbReference>
<gene>
    <name evidence="1" type="ORF">K469DRAFT_764542</name>
</gene>
<dbReference type="AlphaFoldDB" id="A0A6A6EE97"/>
<evidence type="ECO:0000313" key="2">
    <source>
        <dbReference type="Proteomes" id="UP000800200"/>
    </source>
</evidence>
<dbReference type="Proteomes" id="UP000800200">
    <property type="component" value="Unassembled WGS sequence"/>
</dbReference>
<accession>A0A6A6EE97</accession>
<sequence length="112" mass="12525">MHQARIHVRIWGGHQSRGINRSVRSAVFNRSFFRTDNGYMGLAPVGAGPTGEIFVLLGGQMPFVLRSVDKPTIESSGERECYGLIGTCYRHGVMDGKLVKNSRERIEDVYLI</sequence>
<dbReference type="OrthoDB" id="2157530at2759"/>
<evidence type="ECO:0000313" key="1">
    <source>
        <dbReference type="EMBL" id="KAF2189365.1"/>
    </source>
</evidence>
<reference evidence="1" key="1">
    <citation type="journal article" date="2020" name="Stud. Mycol.">
        <title>101 Dothideomycetes genomes: a test case for predicting lifestyles and emergence of pathogens.</title>
        <authorList>
            <person name="Haridas S."/>
            <person name="Albert R."/>
            <person name="Binder M."/>
            <person name="Bloem J."/>
            <person name="Labutti K."/>
            <person name="Salamov A."/>
            <person name="Andreopoulos B."/>
            <person name="Baker S."/>
            <person name="Barry K."/>
            <person name="Bills G."/>
            <person name="Bluhm B."/>
            <person name="Cannon C."/>
            <person name="Castanera R."/>
            <person name="Culley D."/>
            <person name="Daum C."/>
            <person name="Ezra D."/>
            <person name="Gonzalez J."/>
            <person name="Henrissat B."/>
            <person name="Kuo A."/>
            <person name="Liang C."/>
            <person name="Lipzen A."/>
            <person name="Lutzoni F."/>
            <person name="Magnuson J."/>
            <person name="Mondo S."/>
            <person name="Nolan M."/>
            <person name="Ohm R."/>
            <person name="Pangilinan J."/>
            <person name="Park H.-J."/>
            <person name="Ramirez L."/>
            <person name="Alfaro M."/>
            <person name="Sun H."/>
            <person name="Tritt A."/>
            <person name="Yoshinaga Y."/>
            <person name="Zwiers L.-H."/>
            <person name="Turgeon B."/>
            <person name="Goodwin S."/>
            <person name="Spatafora J."/>
            <person name="Crous P."/>
            <person name="Grigoriev I."/>
        </authorList>
    </citation>
    <scope>NUCLEOTIDE SEQUENCE</scope>
    <source>
        <strain evidence="1">CBS 207.26</strain>
    </source>
</reference>
<keyword evidence="2" id="KW-1185">Reference proteome</keyword>
<organism evidence="1 2">
    <name type="scientific">Zopfia rhizophila CBS 207.26</name>
    <dbReference type="NCBI Taxonomy" id="1314779"/>
    <lineage>
        <taxon>Eukaryota</taxon>
        <taxon>Fungi</taxon>
        <taxon>Dikarya</taxon>
        <taxon>Ascomycota</taxon>
        <taxon>Pezizomycotina</taxon>
        <taxon>Dothideomycetes</taxon>
        <taxon>Dothideomycetes incertae sedis</taxon>
        <taxon>Zopfiaceae</taxon>
        <taxon>Zopfia</taxon>
    </lineage>
</organism>